<dbReference type="Pfam" id="PF00512">
    <property type="entry name" value="HisKA"/>
    <property type="match status" value="1"/>
</dbReference>
<protein>
    <recommendedName>
        <fullName evidence="2">histidine kinase</fullName>
        <ecNumber evidence="2">2.7.13.3</ecNumber>
    </recommendedName>
</protein>
<evidence type="ECO:0000313" key="12">
    <source>
        <dbReference type="EMBL" id="OYD59592.1"/>
    </source>
</evidence>
<comment type="caution">
    <text evidence="12">The sequence shown here is derived from an EMBL/GenBank/DDBJ whole genome shotgun (WGS) entry which is preliminary data.</text>
</comment>
<keyword evidence="8" id="KW-0902">Two-component regulatory system</keyword>
<dbReference type="OrthoDB" id="9815750at2"/>
<dbReference type="EC" id="2.7.13.3" evidence="2"/>
<feature type="domain" description="PAC" evidence="11">
    <location>
        <begin position="341"/>
        <end position="393"/>
    </location>
</feature>
<name>A0A235FEF1_9BACL</name>
<feature type="domain" description="PAC" evidence="11">
    <location>
        <begin position="216"/>
        <end position="268"/>
    </location>
</feature>
<gene>
    <name evidence="12" type="ORF">CGZ90_06800</name>
</gene>
<dbReference type="InterPro" id="IPR005467">
    <property type="entry name" value="His_kinase_dom"/>
</dbReference>
<keyword evidence="7" id="KW-0067">ATP-binding</keyword>
<dbReference type="InterPro" id="IPR003661">
    <property type="entry name" value="HisK_dim/P_dom"/>
</dbReference>
<keyword evidence="5" id="KW-0547">Nucleotide-binding</keyword>
<dbReference type="CDD" id="cd00130">
    <property type="entry name" value="PAS"/>
    <property type="match status" value="3"/>
</dbReference>
<feature type="domain" description="Histidine kinase" evidence="9">
    <location>
        <begin position="406"/>
        <end position="611"/>
    </location>
</feature>
<dbReference type="InterPro" id="IPR036890">
    <property type="entry name" value="HATPase_C_sf"/>
</dbReference>
<dbReference type="PROSITE" id="PS50113">
    <property type="entry name" value="PAC"/>
    <property type="match status" value="3"/>
</dbReference>
<feature type="domain" description="PAC" evidence="11">
    <location>
        <begin position="84"/>
        <end position="140"/>
    </location>
</feature>
<dbReference type="Gene3D" id="1.10.287.130">
    <property type="match status" value="1"/>
</dbReference>
<dbReference type="SUPFAM" id="SSF47384">
    <property type="entry name" value="Homodimeric domain of signal transducing histidine kinase"/>
    <property type="match status" value="1"/>
</dbReference>
<dbReference type="InterPro" id="IPR000700">
    <property type="entry name" value="PAS-assoc_C"/>
</dbReference>
<keyword evidence="6" id="KW-0418">Kinase</keyword>
<keyword evidence="3" id="KW-0597">Phosphoprotein</keyword>
<dbReference type="SMART" id="SM00388">
    <property type="entry name" value="HisKA"/>
    <property type="match status" value="1"/>
</dbReference>
<dbReference type="AlphaFoldDB" id="A0A235FEF1"/>
<dbReference type="InterPro" id="IPR000014">
    <property type="entry name" value="PAS"/>
</dbReference>
<dbReference type="NCBIfam" id="TIGR00229">
    <property type="entry name" value="sensory_box"/>
    <property type="match status" value="3"/>
</dbReference>
<feature type="domain" description="PAS" evidence="10">
    <location>
        <begin position="141"/>
        <end position="212"/>
    </location>
</feature>
<dbReference type="PROSITE" id="PS50112">
    <property type="entry name" value="PAS"/>
    <property type="match status" value="2"/>
</dbReference>
<dbReference type="SUPFAM" id="SSF55785">
    <property type="entry name" value="PYP-like sensor domain (PAS domain)"/>
    <property type="match status" value="3"/>
</dbReference>
<evidence type="ECO:0000259" key="9">
    <source>
        <dbReference type="PROSITE" id="PS50109"/>
    </source>
</evidence>
<evidence type="ECO:0000256" key="6">
    <source>
        <dbReference type="ARBA" id="ARBA00022777"/>
    </source>
</evidence>
<dbReference type="PANTHER" id="PTHR43065:SF34">
    <property type="entry name" value="SPORULATION KINASE A"/>
    <property type="match status" value="1"/>
</dbReference>
<dbReference type="Pfam" id="PF13426">
    <property type="entry name" value="PAS_9"/>
    <property type="match status" value="1"/>
</dbReference>
<dbReference type="Proteomes" id="UP000215059">
    <property type="component" value="Unassembled WGS sequence"/>
</dbReference>
<feature type="domain" description="PAS" evidence="10">
    <location>
        <begin position="269"/>
        <end position="338"/>
    </location>
</feature>
<organism evidence="12 13">
    <name type="scientific">Fictibacillus aquaticus</name>
    <dbReference type="NCBI Taxonomy" id="2021314"/>
    <lineage>
        <taxon>Bacteria</taxon>
        <taxon>Bacillati</taxon>
        <taxon>Bacillota</taxon>
        <taxon>Bacilli</taxon>
        <taxon>Bacillales</taxon>
        <taxon>Fictibacillaceae</taxon>
        <taxon>Fictibacillus</taxon>
    </lineage>
</organism>
<dbReference type="InterPro" id="IPR013656">
    <property type="entry name" value="PAS_4"/>
</dbReference>
<evidence type="ECO:0000256" key="7">
    <source>
        <dbReference type="ARBA" id="ARBA00022840"/>
    </source>
</evidence>
<dbReference type="GO" id="GO:0000155">
    <property type="term" value="F:phosphorelay sensor kinase activity"/>
    <property type="evidence" value="ECO:0007669"/>
    <property type="project" value="InterPro"/>
</dbReference>
<accession>A0A235FEF1</accession>
<dbReference type="CDD" id="cd00075">
    <property type="entry name" value="HATPase"/>
    <property type="match status" value="1"/>
</dbReference>
<dbReference type="Gene3D" id="3.30.565.10">
    <property type="entry name" value="Histidine kinase-like ATPase, C-terminal domain"/>
    <property type="match status" value="1"/>
</dbReference>
<reference evidence="12 13" key="1">
    <citation type="submission" date="2017-07" db="EMBL/GenBank/DDBJ databases">
        <title>Fictibacillus sp. nov. GDSW-R2A3 Genome sequencing and assembly.</title>
        <authorList>
            <person name="Mayilraj S."/>
        </authorList>
    </citation>
    <scope>NUCLEOTIDE SEQUENCE [LARGE SCALE GENOMIC DNA]</scope>
    <source>
        <strain evidence="12 13">GDSW-R2A3</strain>
    </source>
</reference>
<proteinExistence type="predicted"/>
<comment type="catalytic activity">
    <reaction evidence="1">
        <text>ATP + protein L-histidine = ADP + protein N-phospho-L-histidine.</text>
        <dbReference type="EC" id="2.7.13.3"/>
    </reaction>
</comment>
<dbReference type="GO" id="GO:0005524">
    <property type="term" value="F:ATP binding"/>
    <property type="evidence" value="ECO:0007669"/>
    <property type="project" value="UniProtKB-KW"/>
</dbReference>
<dbReference type="Pfam" id="PF08448">
    <property type="entry name" value="PAS_4"/>
    <property type="match status" value="1"/>
</dbReference>
<dbReference type="SMART" id="SM00091">
    <property type="entry name" value="PAS"/>
    <property type="match status" value="3"/>
</dbReference>
<dbReference type="InterPro" id="IPR004358">
    <property type="entry name" value="Sig_transdc_His_kin-like_C"/>
</dbReference>
<evidence type="ECO:0000256" key="1">
    <source>
        <dbReference type="ARBA" id="ARBA00000085"/>
    </source>
</evidence>
<keyword evidence="13" id="KW-1185">Reference proteome</keyword>
<dbReference type="PRINTS" id="PR00344">
    <property type="entry name" value="BCTRLSENSOR"/>
</dbReference>
<evidence type="ECO:0000256" key="8">
    <source>
        <dbReference type="ARBA" id="ARBA00023012"/>
    </source>
</evidence>
<evidence type="ECO:0000259" key="10">
    <source>
        <dbReference type="PROSITE" id="PS50112"/>
    </source>
</evidence>
<dbReference type="PANTHER" id="PTHR43065">
    <property type="entry name" value="SENSOR HISTIDINE KINASE"/>
    <property type="match status" value="1"/>
</dbReference>
<evidence type="ECO:0000256" key="2">
    <source>
        <dbReference type="ARBA" id="ARBA00012438"/>
    </source>
</evidence>
<evidence type="ECO:0000256" key="3">
    <source>
        <dbReference type="ARBA" id="ARBA00022553"/>
    </source>
</evidence>
<dbReference type="InterPro" id="IPR036097">
    <property type="entry name" value="HisK_dim/P_sf"/>
</dbReference>
<dbReference type="Gene3D" id="3.30.450.20">
    <property type="entry name" value="PAS domain"/>
    <property type="match status" value="3"/>
</dbReference>
<dbReference type="PROSITE" id="PS50109">
    <property type="entry name" value="HIS_KIN"/>
    <property type="match status" value="1"/>
</dbReference>
<evidence type="ECO:0000256" key="5">
    <source>
        <dbReference type="ARBA" id="ARBA00022741"/>
    </source>
</evidence>
<dbReference type="InterPro" id="IPR035965">
    <property type="entry name" value="PAS-like_dom_sf"/>
</dbReference>
<evidence type="ECO:0000313" key="13">
    <source>
        <dbReference type="Proteomes" id="UP000215059"/>
    </source>
</evidence>
<evidence type="ECO:0000259" key="11">
    <source>
        <dbReference type="PROSITE" id="PS50113"/>
    </source>
</evidence>
<evidence type="ECO:0000256" key="4">
    <source>
        <dbReference type="ARBA" id="ARBA00022679"/>
    </source>
</evidence>
<dbReference type="SMART" id="SM00387">
    <property type="entry name" value="HATPase_c"/>
    <property type="match status" value="1"/>
</dbReference>
<dbReference type="Pfam" id="PF02518">
    <property type="entry name" value="HATPase_c"/>
    <property type="match status" value="1"/>
</dbReference>
<dbReference type="InterPro" id="IPR013655">
    <property type="entry name" value="PAS_fold_3"/>
</dbReference>
<sequence length="620" mass="70448">MMISIDNELLPPLGPFKRMIDVIPEFICIKKPDGTWLEANQFALDMFGILIENYRGKSIEFLQSHLTASTIQKCRISDQEAWEKREAVKTVEEIETLHGSKVVLELVKQPTFDRDGKPLILIITGRDITPHKQKEEELSVALDLLESVLKGATDAILILNTRRECIKVNEAFEKMFGWTEDEFINFEDEPPVITPNHLRDASNKIMEQLQEGTSIPIYETQRIKKNGDMIDVSVSFSTISDMDGRLMGFVIIYRDITSQKKVERALRESEAKYRLIAEHSTDLIAVIEPDGKFQYTSPSYFHVLGYSNDILNCSLVDLLHPDDTEELINCFTQVLVKKQPFQVEFCLRHVNGHWMSIETNGVPILNDHGRVESIVTFGRDVTKAKKTEELIRKSEKLTVLGELAAGVAHEIRNPLTSLKGFTKLLHDADGDIKGEYLRIMESELNRINEIVGELMLVAKPQAVSFEYTNLKEIINSVVLLLETQAIIKNIQIIVKMEDDLPHVYGVENQIKQLFINLLKNAIESMEQEGIITLELERKNNLVQMTIQDQGCGIPKDRLKTLGEPFYTTKDKGTGLGLMVCFKIMEEHSGKIEFSSEEGRGTKVEVLLPTSPPPKPFKTHR</sequence>
<dbReference type="SMART" id="SM00086">
    <property type="entry name" value="PAC"/>
    <property type="match status" value="3"/>
</dbReference>
<dbReference type="RefSeq" id="WP_094251553.1">
    <property type="nucleotide sequence ID" value="NZ_JBHLXL010000001.1"/>
</dbReference>
<keyword evidence="4" id="KW-0808">Transferase</keyword>
<dbReference type="Pfam" id="PF08447">
    <property type="entry name" value="PAS_3"/>
    <property type="match status" value="1"/>
</dbReference>
<dbReference type="CDD" id="cd00082">
    <property type="entry name" value="HisKA"/>
    <property type="match status" value="1"/>
</dbReference>
<dbReference type="SUPFAM" id="SSF55874">
    <property type="entry name" value="ATPase domain of HSP90 chaperone/DNA topoisomerase II/histidine kinase"/>
    <property type="match status" value="1"/>
</dbReference>
<dbReference type="EMBL" id="NOII01000001">
    <property type="protein sequence ID" value="OYD59592.1"/>
    <property type="molecule type" value="Genomic_DNA"/>
</dbReference>
<dbReference type="InterPro" id="IPR001610">
    <property type="entry name" value="PAC"/>
</dbReference>
<dbReference type="InterPro" id="IPR003594">
    <property type="entry name" value="HATPase_dom"/>
</dbReference>